<comment type="caution">
    <text evidence="10">The sequence shown here is derived from an EMBL/GenBank/DDBJ whole genome shotgun (WGS) entry which is preliminary data.</text>
</comment>
<evidence type="ECO:0000256" key="6">
    <source>
        <dbReference type="ARBA" id="ARBA00022840"/>
    </source>
</evidence>
<keyword evidence="11" id="KW-1185">Reference proteome</keyword>
<evidence type="ECO:0000256" key="4">
    <source>
        <dbReference type="ARBA" id="ARBA00022801"/>
    </source>
</evidence>
<gene>
    <name evidence="10" type="ORF">KIW84_066521</name>
</gene>
<evidence type="ECO:0000256" key="2">
    <source>
        <dbReference type="ARBA" id="ARBA00022664"/>
    </source>
</evidence>
<dbReference type="AlphaFoldDB" id="A0A9D4WIC2"/>
<dbReference type="GO" id="GO:0005524">
    <property type="term" value="F:ATP binding"/>
    <property type="evidence" value="ECO:0007669"/>
    <property type="project" value="UniProtKB-KW"/>
</dbReference>
<dbReference type="PANTHER" id="PTHR18934">
    <property type="entry name" value="ATP-DEPENDENT RNA HELICASE"/>
    <property type="match status" value="1"/>
</dbReference>
<keyword evidence="7" id="KW-0508">mRNA splicing</keyword>
<dbReference type="Pfam" id="PF04408">
    <property type="entry name" value="WHD_HA2"/>
    <property type="match status" value="1"/>
</dbReference>
<dbReference type="SMART" id="SM00847">
    <property type="entry name" value="HA2"/>
    <property type="match status" value="1"/>
</dbReference>
<dbReference type="SUPFAM" id="SSF52540">
    <property type="entry name" value="P-loop containing nucleoside triphosphate hydrolases"/>
    <property type="match status" value="1"/>
</dbReference>
<reference evidence="10 11" key="1">
    <citation type="journal article" date="2022" name="Nat. Genet.">
        <title>Improved pea reference genome and pan-genome highlight genomic features and evolutionary characteristics.</title>
        <authorList>
            <person name="Yang T."/>
            <person name="Liu R."/>
            <person name="Luo Y."/>
            <person name="Hu S."/>
            <person name="Wang D."/>
            <person name="Wang C."/>
            <person name="Pandey M.K."/>
            <person name="Ge S."/>
            <person name="Xu Q."/>
            <person name="Li N."/>
            <person name="Li G."/>
            <person name="Huang Y."/>
            <person name="Saxena R.K."/>
            <person name="Ji Y."/>
            <person name="Li M."/>
            <person name="Yan X."/>
            <person name="He Y."/>
            <person name="Liu Y."/>
            <person name="Wang X."/>
            <person name="Xiang C."/>
            <person name="Varshney R.K."/>
            <person name="Ding H."/>
            <person name="Gao S."/>
            <person name="Zong X."/>
        </authorList>
    </citation>
    <scope>NUCLEOTIDE SEQUENCE [LARGE SCALE GENOMIC DNA]</scope>
    <source>
        <strain evidence="10 11">cv. Zhongwan 6</strain>
    </source>
</reference>
<dbReference type="InterPro" id="IPR007502">
    <property type="entry name" value="Helicase-assoc_dom"/>
</dbReference>
<dbReference type="InterPro" id="IPR011709">
    <property type="entry name" value="DEAD-box_helicase_OB_fold"/>
</dbReference>
<evidence type="ECO:0000256" key="1">
    <source>
        <dbReference type="ARBA" id="ARBA00012552"/>
    </source>
</evidence>
<accession>A0A9D4WIC2</accession>
<dbReference type="PROSITE" id="PS51194">
    <property type="entry name" value="HELICASE_CTER"/>
    <property type="match status" value="1"/>
</dbReference>
<dbReference type="GO" id="GO:0008380">
    <property type="term" value="P:RNA splicing"/>
    <property type="evidence" value="ECO:0007669"/>
    <property type="project" value="UniProtKB-KW"/>
</dbReference>
<dbReference type="CDD" id="cd18791">
    <property type="entry name" value="SF2_C_RHA"/>
    <property type="match status" value="1"/>
</dbReference>
<dbReference type="GO" id="GO:0003724">
    <property type="term" value="F:RNA helicase activity"/>
    <property type="evidence" value="ECO:0007669"/>
    <property type="project" value="UniProtKB-EC"/>
</dbReference>
<dbReference type="EC" id="3.6.4.13" evidence="1"/>
<dbReference type="Gene3D" id="3.40.50.300">
    <property type="entry name" value="P-loop containing nucleotide triphosphate hydrolases"/>
    <property type="match status" value="2"/>
</dbReference>
<evidence type="ECO:0000256" key="7">
    <source>
        <dbReference type="ARBA" id="ARBA00023187"/>
    </source>
</evidence>
<evidence type="ECO:0000313" key="10">
    <source>
        <dbReference type="EMBL" id="KAI5402077.1"/>
    </source>
</evidence>
<evidence type="ECO:0000256" key="5">
    <source>
        <dbReference type="ARBA" id="ARBA00022806"/>
    </source>
</evidence>
<keyword evidence="2" id="KW-0507">mRNA processing</keyword>
<evidence type="ECO:0000313" key="11">
    <source>
        <dbReference type="Proteomes" id="UP001058974"/>
    </source>
</evidence>
<organism evidence="10 11">
    <name type="scientific">Pisum sativum</name>
    <name type="common">Garden pea</name>
    <name type="synonym">Lathyrus oleraceus</name>
    <dbReference type="NCBI Taxonomy" id="3888"/>
    <lineage>
        <taxon>Eukaryota</taxon>
        <taxon>Viridiplantae</taxon>
        <taxon>Streptophyta</taxon>
        <taxon>Embryophyta</taxon>
        <taxon>Tracheophyta</taxon>
        <taxon>Spermatophyta</taxon>
        <taxon>Magnoliopsida</taxon>
        <taxon>eudicotyledons</taxon>
        <taxon>Gunneridae</taxon>
        <taxon>Pentapetalae</taxon>
        <taxon>rosids</taxon>
        <taxon>fabids</taxon>
        <taxon>Fabales</taxon>
        <taxon>Fabaceae</taxon>
        <taxon>Papilionoideae</taxon>
        <taxon>50 kb inversion clade</taxon>
        <taxon>NPAAA clade</taxon>
        <taxon>Hologalegina</taxon>
        <taxon>IRL clade</taxon>
        <taxon>Fabeae</taxon>
        <taxon>Lathyrus</taxon>
    </lineage>
</organism>
<evidence type="ECO:0000256" key="8">
    <source>
        <dbReference type="ARBA" id="ARBA00047984"/>
    </source>
</evidence>
<sequence>MENSKVANILNRWSGRPYSVEILEKRKKLAIWQHRDQFLNAFRANQVLALVAQTGSGKSTQVISLYFLALHIMKVPGRLHPVEIVYTSDEEVDRNNYLDAVTKTVVNIHRHEPPGDVLVFLSEEGEVEDACNKISKEICNLKNLVGPMKLVPLYSCLPATMQHKIFEPCSGRKIVVTTNIVESSLSMDGISYVVDSGFVKKNVFDNKLRMESLVTSTISKASANMRSEHASRSTSDGRRGKCFRLYTEESFNNNFDLETCPEIWRLNLSNMILSFWKPDVYDFLCFGYVDFPDVENLVCAFEELAYLGAFDRDCKITNIGEVMSVFPLEPRMSKMLVISPEFNCSQEILSISSMLSVPNCFVGSREEQKEVKVKFHSIHGDHLTFLNIYRAYKQNNEDLSWCNDNFISYWTLKEADNIRQELEYIMMARFKLDLCRIDINNTVNIRKSILGGYFMHVAHLDTTGNYITLEGNKVVTFHQLSNCLDDNKPEWVIFNEFPATGCDFIHIVTTIPKDWLIDSAAPWSLYYKLSNYPNSEAKSTIVYASYARMLKERKLTDGKLGKHANISTFHRLLPYHNNRKRKERL</sequence>
<name>A0A9D4WIC2_PEA</name>
<evidence type="ECO:0000259" key="9">
    <source>
        <dbReference type="PROSITE" id="PS51194"/>
    </source>
</evidence>
<keyword evidence="3" id="KW-0547">Nucleotide-binding</keyword>
<dbReference type="EMBL" id="JAMSHJ010000006">
    <property type="protein sequence ID" value="KAI5402077.1"/>
    <property type="molecule type" value="Genomic_DNA"/>
</dbReference>
<dbReference type="OrthoDB" id="1394389at2759"/>
<dbReference type="InterPro" id="IPR048333">
    <property type="entry name" value="HA2_WH"/>
</dbReference>
<comment type="catalytic activity">
    <reaction evidence="8">
        <text>ATP + H2O = ADP + phosphate + H(+)</text>
        <dbReference type="Rhea" id="RHEA:13065"/>
        <dbReference type="ChEBI" id="CHEBI:15377"/>
        <dbReference type="ChEBI" id="CHEBI:15378"/>
        <dbReference type="ChEBI" id="CHEBI:30616"/>
        <dbReference type="ChEBI" id="CHEBI:43474"/>
        <dbReference type="ChEBI" id="CHEBI:456216"/>
        <dbReference type="EC" id="3.6.4.13"/>
    </reaction>
</comment>
<dbReference type="Proteomes" id="UP001058974">
    <property type="component" value="Chromosome 6"/>
</dbReference>
<dbReference type="Gene3D" id="1.20.120.1080">
    <property type="match status" value="1"/>
</dbReference>
<dbReference type="InterPro" id="IPR027417">
    <property type="entry name" value="P-loop_NTPase"/>
</dbReference>
<protein>
    <recommendedName>
        <fullName evidence="1">RNA helicase</fullName>
        <ecNumber evidence="1">3.6.4.13</ecNumber>
    </recommendedName>
</protein>
<dbReference type="InterPro" id="IPR001650">
    <property type="entry name" value="Helicase_C-like"/>
</dbReference>
<dbReference type="GO" id="GO:0003723">
    <property type="term" value="F:RNA binding"/>
    <property type="evidence" value="ECO:0007669"/>
    <property type="project" value="TreeGrafter"/>
</dbReference>
<dbReference type="Pfam" id="PF21010">
    <property type="entry name" value="HA2_C"/>
    <property type="match status" value="1"/>
</dbReference>
<keyword evidence="5" id="KW-0347">Helicase</keyword>
<proteinExistence type="predicted"/>
<dbReference type="PANTHER" id="PTHR18934:SF109">
    <property type="entry name" value="ATP-DEPENDENT RNA HELICASE DHX15 HOMOLOG"/>
    <property type="match status" value="1"/>
</dbReference>
<feature type="domain" description="Helicase C-terminal" evidence="9">
    <location>
        <begin position="100"/>
        <end position="279"/>
    </location>
</feature>
<dbReference type="Pfam" id="PF07717">
    <property type="entry name" value="OB_NTP_bind"/>
    <property type="match status" value="1"/>
</dbReference>
<keyword evidence="4" id="KW-0378">Hydrolase</keyword>
<dbReference type="GO" id="GO:0006397">
    <property type="term" value="P:mRNA processing"/>
    <property type="evidence" value="ECO:0007669"/>
    <property type="project" value="UniProtKB-KW"/>
</dbReference>
<dbReference type="GO" id="GO:0016787">
    <property type="term" value="F:hydrolase activity"/>
    <property type="evidence" value="ECO:0007669"/>
    <property type="project" value="UniProtKB-KW"/>
</dbReference>
<evidence type="ECO:0000256" key="3">
    <source>
        <dbReference type="ARBA" id="ARBA00022741"/>
    </source>
</evidence>
<keyword evidence="6" id="KW-0067">ATP-binding</keyword>
<dbReference type="Gramene" id="Psat06G0652100-T1">
    <property type="protein sequence ID" value="KAI5402077.1"/>
    <property type="gene ID" value="KIW84_066521"/>
</dbReference>